<proteinExistence type="predicted"/>
<dbReference type="InterPro" id="IPR020683">
    <property type="entry name" value="DUF3447"/>
</dbReference>
<sequence>MEIGDYLEKKRTIQRKLIDYLDNSENAEENFQDLLDSFQNPKFHEDRKEIEEFLHLISIISEYHHRTPNFFEKIERVLSFFQSIIQKYLTNQEIFVIFKSSKRILLFLIESHIITVDSSIASQIMKNNFLVSDGSYKQYFYNEIKSFISEDEIKNIEIPNSENFEENRKIGENSEYICQLIRNDDIKEFIVYVNKNSISLNKTIPNNIFETNSFFFDRYKNDNTLIAYAAFFGSIQIFRYLLLNGVNLNKNTWNYAVHGGNGEIIHLIEENGIEPPLYIYESCLDHSIKSHQIDVTNYLLNNYFLDEEIHNNLKYEHLMKLITKLNDYPGFDPIELYTSLPSYQYYNFIFFPDKLDSAFNFYYLCYYNYINFVNILLNTKKIMINQRVVR</sequence>
<dbReference type="Proteomes" id="UP001470230">
    <property type="component" value="Unassembled WGS sequence"/>
</dbReference>
<dbReference type="SUPFAM" id="SSF48403">
    <property type="entry name" value="Ankyrin repeat"/>
    <property type="match status" value="1"/>
</dbReference>
<keyword evidence="4" id="KW-1185">Reference proteome</keyword>
<keyword evidence="1" id="KW-1133">Transmembrane helix</keyword>
<dbReference type="EMBL" id="JAPFFF010000016">
    <property type="protein sequence ID" value="KAK8865391.1"/>
    <property type="molecule type" value="Genomic_DNA"/>
</dbReference>
<comment type="caution">
    <text evidence="3">The sequence shown here is derived from an EMBL/GenBank/DDBJ whole genome shotgun (WGS) entry which is preliminary data.</text>
</comment>
<dbReference type="Gene3D" id="1.25.40.20">
    <property type="entry name" value="Ankyrin repeat-containing domain"/>
    <property type="match status" value="1"/>
</dbReference>
<keyword evidence="1" id="KW-0812">Transmembrane</keyword>
<dbReference type="Pfam" id="PF11929">
    <property type="entry name" value="DUF3447"/>
    <property type="match status" value="1"/>
</dbReference>
<dbReference type="PANTHER" id="PTHR24159">
    <property type="match status" value="1"/>
</dbReference>
<gene>
    <name evidence="3" type="ORF">M9Y10_010936</name>
</gene>
<evidence type="ECO:0000313" key="4">
    <source>
        <dbReference type="Proteomes" id="UP001470230"/>
    </source>
</evidence>
<evidence type="ECO:0000256" key="1">
    <source>
        <dbReference type="SAM" id="Phobius"/>
    </source>
</evidence>
<evidence type="ECO:0000259" key="2">
    <source>
        <dbReference type="Pfam" id="PF11929"/>
    </source>
</evidence>
<feature type="domain" description="DUF3447" evidence="2">
    <location>
        <begin position="247"/>
        <end position="316"/>
    </location>
</feature>
<reference evidence="3 4" key="1">
    <citation type="submission" date="2024-04" db="EMBL/GenBank/DDBJ databases">
        <title>Tritrichomonas musculus Genome.</title>
        <authorList>
            <person name="Alves-Ferreira E."/>
            <person name="Grigg M."/>
            <person name="Lorenzi H."/>
            <person name="Galac M."/>
        </authorList>
    </citation>
    <scope>NUCLEOTIDE SEQUENCE [LARGE SCALE GENOMIC DNA]</scope>
    <source>
        <strain evidence="3 4">EAF2021</strain>
    </source>
</reference>
<organism evidence="3 4">
    <name type="scientific">Tritrichomonas musculus</name>
    <dbReference type="NCBI Taxonomy" id="1915356"/>
    <lineage>
        <taxon>Eukaryota</taxon>
        <taxon>Metamonada</taxon>
        <taxon>Parabasalia</taxon>
        <taxon>Tritrichomonadida</taxon>
        <taxon>Tritrichomonadidae</taxon>
        <taxon>Tritrichomonas</taxon>
    </lineage>
</organism>
<evidence type="ECO:0000313" key="3">
    <source>
        <dbReference type="EMBL" id="KAK8865391.1"/>
    </source>
</evidence>
<name>A0ABR2IMZ2_9EUKA</name>
<protein>
    <recommendedName>
        <fullName evidence="2">DUF3447 domain-containing protein</fullName>
    </recommendedName>
</protein>
<feature type="transmembrane region" description="Helical" evidence="1">
    <location>
        <begin position="360"/>
        <end position="377"/>
    </location>
</feature>
<dbReference type="InterPro" id="IPR036770">
    <property type="entry name" value="Ankyrin_rpt-contain_sf"/>
</dbReference>
<keyword evidence="1" id="KW-0472">Membrane</keyword>
<accession>A0ABR2IMZ2</accession>
<dbReference type="PANTHER" id="PTHR24159:SF5">
    <property type="entry name" value="ANK_REP_REGION DOMAIN-CONTAINING PROTEIN"/>
    <property type="match status" value="1"/>
</dbReference>